<sequence>MHISGCTRNKNFYNWGLVQERYGTCAMPFSFLVYLSGNSGDMPLSLIPFPQHFHPPFGVTESLPVCRNGVRSFPEGTLQSFDQPAFAEIIIRRYTNGATSRGICGLLPTAAFRDGRIKPHEETLLSRLERQEHLIREERGALGKPVLLTVASLKDWWDRQDKNYAPDGKDIEFAGEDNFYRLRTYLPKDKKQPAALSLDNLGTMVIADGHHRAETHARLMAAGADFCEYIPVCLIGADELHVGIFARLIHDQRSLEELLPALKQFFSVEAIEEPLAPEAPGIWLLVSGERCFHLRRKKDTATLHDADWLEHTVLPAVFDITDTRSDERIEFEAVTDIVDGKMPLFPRPDRLSLYGYPVTNDAFFAEVDAGRCFPPKSTRFEPRVPSGLVVWMPQGE</sequence>
<protein>
    <submittedName>
        <fullName evidence="1">Uncharacterized conserved protein, DUF1015 family</fullName>
    </submittedName>
</protein>
<dbReference type="STRING" id="478744.SAMN05444359_11831"/>
<accession>A0A1H9JR18</accession>
<evidence type="ECO:0000313" key="2">
    <source>
        <dbReference type="Proteomes" id="UP000199021"/>
    </source>
</evidence>
<dbReference type="OrthoDB" id="9781616at2"/>
<keyword evidence="2" id="KW-1185">Reference proteome</keyword>
<dbReference type="InterPro" id="IPR008323">
    <property type="entry name" value="UCP033563"/>
</dbReference>
<name>A0A1H9JR18_9BACT</name>
<dbReference type="Pfam" id="PF06245">
    <property type="entry name" value="DUF1015"/>
    <property type="match status" value="1"/>
</dbReference>
<dbReference type="InParanoid" id="A0A1H9JR18"/>
<proteinExistence type="predicted"/>
<evidence type="ECO:0000313" key="1">
    <source>
        <dbReference type="EMBL" id="SEQ89239.1"/>
    </source>
</evidence>
<dbReference type="PANTHER" id="PTHR36454:SF1">
    <property type="entry name" value="DUF1015 DOMAIN-CONTAINING PROTEIN"/>
    <property type="match status" value="1"/>
</dbReference>
<dbReference type="Proteomes" id="UP000199021">
    <property type="component" value="Unassembled WGS sequence"/>
</dbReference>
<organism evidence="1 2">
    <name type="scientific">Neolewinella agarilytica</name>
    <dbReference type="NCBI Taxonomy" id="478744"/>
    <lineage>
        <taxon>Bacteria</taxon>
        <taxon>Pseudomonadati</taxon>
        <taxon>Bacteroidota</taxon>
        <taxon>Saprospiria</taxon>
        <taxon>Saprospirales</taxon>
        <taxon>Lewinellaceae</taxon>
        <taxon>Neolewinella</taxon>
    </lineage>
</organism>
<gene>
    <name evidence="1" type="ORF">SAMN05444359_11831</name>
</gene>
<dbReference type="PANTHER" id="PTHR36454">
    <property type="entry name" value="LMO2823 PROTEIN"/>
    <property type="match status" value="1"/>
</dbReference>
<reference evidence="2" key="1">
    <citation type="submission" date="2016-10" db="EMBL/GenBank/DDBJ databases">
        <authorList>
            <person name="Varghese N."/>
            <person name="Submissions S."/>
        </authorList>
    </citation>
    <scope>NUCLEOTIDE SEQUENCE [LARGE SCALE GENOMIC DNA]</scope>
    <source>
        <strain evidence="2">DSM 24740</strain>
    </source>
</reference>
<dbReference type="EMBL" id="FOFB01000018">
    <property type="protein sequence ID" value="SEQ89239.1"/>
    <property type="molecule type" value="Genomic_DNA"/>
</dbReference>
<dbReference type="AlphaFoldDB" id="A0A1H9JR18"/>